<dbReference type="GO" id="GO:0051287">
    <property type="term" value="F:NAD binding"/>
    <property type="evidence" value="ECO:0007669"/>
    <property type="project" value="InterPro"/>
</dbReference>
<dbReference type="Pfam" id="PF14833">
    <property type="entry name" value="NAD_binding_11"/>
    <property type="match status" value="1"/>
</dbReference>
<evidence type="ECO:0000256" key="4">
    <source>
        <dbReference type="PIRSR" id="PIRSR000103-1"/>
    </source>
</evidence>
<accession>A0A919J4K5</accession>
<gene>
    <name evidence="7" type="ORF">Afe05nite_47230</name>
</gene>
<dbReference type="Proteomes" id="UP000598174">
    <property type="component" value="Unassembled WGS sequence"/>
</dbReference>
<feature type="active site" evidence="4">
    <location>
        <position position="167"/>
    </location>
</feature>
<dbReference type="InterPro" id="IPR015815">
    <property type="entry name" value="HIBADH-related"/>
</dbReference>
<dbReference type="Gene3D" id="3.40.50.720">
    <property type="entry name" value="NAD(P)-binding Rossmann-like Domain"/>
    <property type="match status" value="1"/>
</dbReference>
<dbReference type="InterPro" id="IPR051265">
    <property type="entry name" value="HIBADH-related_NP60_sf"/>
</dbReference>
<evidence type="ECO:0000259" key="6">
    <source>
        <dbReference type="Pfam" id="PF14833"/>
    </source>
</evidence>
<dbReference type="SUPFAM" id="SSF51735">
    <property type="entry name" value="NAD(P)-binding Rossmann-fold domains"/>
    <property type="match status" value="1"/>
</dbReference>
<name>A0A919J4K5_9ACTN</name>
<feature type="domain" description="6-phosphogluconate dehydrogenase NADP-binding" evidence="5">
    <location>
        <begin position="2"/>
        <end position="158"/>
    </location>
</feature>
<dbReference type="RefSeq" id="WP_203819340.1">
    <property type="nucleotide sequence ID" value="NZ_BAAABP010000063.1"/>
</dbReference>
<reference evidence="7" key="1">
    <citation type="submission" date="2021-01" db="EMBL/GenBank/DDBJ databases">
        <title>Whole genome shotgun sequence of Actinoplanes ferrugineus NBRC 15555.</title>
        <authorList>
            <person name="Komaki H."/>
            <person name="Tamura T."/>
        </authorList>
    </citation>
    <scope>NUCLEOTIDE SEQUENCE</scope>
    <source>
        <strain evidence="7">NBRC 15555</strain>
    </source>
</reference>
<evidence type="ECO:0000256" key="3">
    <source>
        <dbReference type="ARBA" id="ARBA00023027"/>
    </source>
</evidence>
<keyword evidence="3" id="KW-0520">NAD</keyword>
<evidence type="ECO:0000313" key="8">
    <source>
        <dbReference type="Proteomes" id="UP000598174"/>
    </source>
</evidence>
<dbReference type="PIRSF" id="PIRSF000103">
    <property type="entry name" value="HIBADH"/>
    <property type="match status" value="1"/>
</dbReference>
<evidence type="ECO:0000313" key="7">
    <source>
        <dbReference type="EMBL" id="GIE12883.1"/>
    </source>
</evidence>
<evidence type="ECO:0000256" key="2">
    <source>
        <dbReference type="ARBA" id="ARBA00023002"/>
    </source>
</evidence>
<dbReference type="GO" id="GO:0050661">
    <property type="term" value="F:NADP binding"/>
    <property type="evidence" value="ECO:0007669"/>
    <property type="project" value="InterPro"/>
</dbReference>
<dbReference type="InterPro" id="IPR029154">
    <property type="entry name" value="HIBADH-like_NADP-bd"/>
</dbReference>
<comment type="similarity">
    <text evidence="1">Belongs to the HIBADH-related family.</text>
</comment>
<dbReference type="Gene3D" id="1.10.1040.10">
    <property type="entry name" value="N-(1-d-carboxylethyl)-l-norvaline Dehydrogenase, domain 2"/>
    <property type="match status" value="1"/>
</dbReference>
<organism evidence="7 8">
    <name type="scientific">Paractinoplanes ferrugineus</name>
    <dbReference type="NCBI Taxonomy" id="113564"/>
    <lineage>
        <taxon>Bacteria</taxon>
        <taxon>Bacillati</taxon>
        <taxon>Actinomycetota</taxon>
        <taxon>Actinomycetes</taxon>
        <taxon>Micromonosporales</taxon>
        <taxon>Micromonosporaceae</taxon>
        <taxon>Paractinoplanes</taxon>
    </lineage>
</organism>
<sequence>MTVAVLGTGIMGAAMARSLVRDGQAVRCWNRTRARAEPLAADGIEVSDTPAEAVRDADVVVTMLFDGAAVLAVMAEAGPAARAGACWVQSTTVGLDTVAELGVLAAEHELVLFDAPVLGTREPAEAGQLIVLASGPEDHRETVAPVFDAVGARTVWAGEAGAGTRLKLVANTWLLAATHGAVEALALAEALGVNPDDFLGVIRGGPLDMPYLHLKTGLVRSDRLSPTSFALVTAAKDARLIVDAAEAHGVRLDQTVAGLERFRRAAEKGHGDEDMAASYFA</sequence>
<dbReference type="InterPro" id="IPR008927">
    <property type="entry name" value="6-PGluconate_DH-like_C_sf"/>
</dbReference>
<dbReference type="PANTHER" id="PTHR43580:SF2">
    <property type="entry name" value="CYTOKINE-LIKE NUCLEAR FACTOR N-PAC"/>
    <property type="match status" value="1"/>
</dbReference>
<feature type="domain" description="3-hydroxyisobutyrate dehydrogenase-like NAD-binding" evidence="6">
    <location>
        <begin position="161"/>
        <end position="277"/>
    </location>
</feature>
<dbReference type="InterPro" id="IPR013328">
    <property type="entry name" value="6PGD_dom2"/>
</dbReference>
<evidence type="ECO:0000259" key="5">
    <source>
        <dbReference type="Pfam" id="PF03446"/>
    </source>
</evidence>
<keyword evidence="2" id="KW-0560">Oxidoreductase</keyword>
<comment type="caution">
    <text evidence="7">The sequence shown here is derived from an EMBL/GenBank/DDBJ whole genome shotgun (WGS) entry which is preliminary data.</text>
</comment>
<evidence type="ECO:0000256" key="1">
    <source>
        <dbReference type="ARBA" id="ARBA00009080"/>
    </source>
</evidence>
<dbReference type="InterPro" id="IPR036291">
    <property type="entry name" value="NAD(P)-bd_dom_sf"/>
</dbReference>
<protein>
    <submittedName>
        <fullName evidence="7">Dehydrogenase</fullName>
    </submittedName>
</protein>
<dbReference type="PANTHER" id="PTHR43580">
    <property type="entry name" value="OXIDOREDUCTASE GLYR1-RELATED"/>
    <property type="match status" value="1"/>
</dbReference>
<dbReference type="AlphaFoldDB" id="A0A919J4K5"/>
<dbReference type="SUPFAM" id="SSF48179">
    <property type="entry name" value="6-phosphogluconate dehydrogenase C-terminal domain-like"/>
    <property type="match status" value="1"/>
</dbReference>
<dbReference type="GO" id="GO:0016491">
    <property type="term" value="F:oxidoreductase activity"/>
    <property type="evidence" value="ECO:0007669"/>
    <property type="project" value="UniProtKB-KW"/>
</dbReference>
<proteinExistence type="inferred from homology"/>
<dbReference type="InterPro" id="IPR006115">
    <property type="entry name" value="6PGDH_NADP-bd"/>
</dbReference>
<dbReference type="Pfam" id="PF03446">
    <property type="entry name" value="NAD_binding_2"/>
    <property type="match status" value="1"/>
</dbReference>
<keyword evidence="8" id="KW-1185">Reference proteome</keyword>
<dbReference type="EMBL" id="BOMM01000044">
    <property type="protein sequence ID" value="GIE12883.1"/>
    <property type="molecule type" value="Genomic_DNA"/>
</dbReference>